<dbReference type="Proteomes" id="UP000184020">
    <property type="component" value="Unassembled WGS sequence"/>
</dbReference>
<evidence type="ECO:0000313" key="3">
    <source>
        <dbReference type="Proteomes" id="UP000184020"/>
    </source>
</evidence>
<dbReference type="AlphaFoldDB" id="A0A1M5LF82"/>
<keyword evidence="1" id="KW-0175">Coiled coil</keyword>
<dbReference type="OrthoDB" id="1363874at2"/>
<name>A0A1M5LF82_9FLAO</name>
<sequence>MKSIIFIITIILTHLSFGQIPKGRVQDKYYEYCHQNLSKLVQSEVYPYFATNELCSIKKCFRGISYPEINEIIYKRIVELAQLNFEKKIYLYLVEGNRSVERAEKENENLQDDNRLIYISVDDFINAKEITKGKDLYNTETERLTKRK</sequence>
<reference evidence="3" key="1">
    <citation type="submission" date="2016-11" db="EMBL/GenBank/DDBJ databases">
        <authorList>
            <person name="Varghese N."/>
            <person name="Submissions S."/>
        </authorList>
    </citation>
    <scope>NUCLEOTIDE SEQUENCE [LARGE SCALE GENOMIC DNA]</scope>
    <source>
        <strain evidence="3">DSM 17659</strain>
    </source>
</reference>
<keyword evidence="3" id="KW-1185">Reference proteome</keyword>
<feature type="coiled-coil region" evidence="1">
    <location>
        <begin position="93"/>
        <end position="120"/>
    </location>
</feature>
<evidence type="ECO:0000313" key="2">
    <source>
        <dbReference type="EMBL" id="SHG63774.1"/>
    </source>
</evidence>
<proteinExistence type="predicted"/>
<dbReference type="RefSeq" id="WP_073019643.1">
    <property type="nucleotide sequence ID" value="NZ_FQWF01000008.1"/>
</dbReference>
<gene>
    <name evidence="2" type="ORF">SAMN05444372_10851</name>
</gene>
<accession>A0A1M5LF82</accession>
<protein>
    <submittedName>
        <fullName evidence="2">Uncharacterized protein</fullName>
    </submittedName>
</protein>
<organism evidence="2 3">
    <name type="scientific">Flavobacterium micromati</name>
    <dbReference type="NCBI Taxonomy" id="229205"/>
    <lineage>
        <taxon>Bacteria</taxon>
        <taxon>Pseudomonadati</taxon>
        <taxon>Bacteroidota</taxon>
        <taxon>Flavobacteriia</taxon>
        <taxon>Flavobacteriales</taxon>
        <taxon>Flavobacteriaceae</taxon>
        <taxon>Flavobacterium</taxon>
    </lineage>
</organism>
<dbReference type="EMBL" id="FQWF01000008">
    <property type="protein sequence ID" value="SHG63774.1"/>
    <property type="molecule type" value="Genomic_DNA"/>
</dbReference>
<evidence type="ECO:0000256" key="1">
    <source>
        <dbReference type="SAM" id="Coils"/>
    </source>
</evidence>